<sequence>MCVIEESPVIETRRLTLRAPAKADVERVAAFCVDHDVARMTTRMPSPYTRGHAEEFVARCGTQDRTRDNTFAIDLANEGLIGVVGLFTNPGGPVELGYWIGRPYWGRGYATEAARGALDWTRSIWRKRRVTAGHFADNEASGRVLVKAGFLYTGVVEHKPSIARGEPAATRMMVWLA</sequence>
<dbReference type="HOGENOM" id="CLU_013985_3_4_5"/>
<dbReference type="Pfam" id="PF13302">
    <property type="entry name" value="Acetyltransf_3"/>
    <property type="match status" value="1"/>
</dbReference>
<gene>
    <name evidence="2" type="ordered locus">CCNA_00319</name>
</gene>
<dbReference type="InterPro" id="IPR000182">
    <property type="entry name" value="GNAT_dom"/>
</dbReference>
<keyword evidence="3" id="KW-1185">Reference proteome</keyword>
<dbReference type="PANTHER" id="PTHR43328">
    <property type="entry name" value="ACETYLTRANSFERASE-RELATED"/>
    <property type="match status" value="1"/>
</dbReference>
<dbReference type="RefSeq" id="WP_010918206.1">
    <property type="nucleotide sequence ID" value="NC_011916.1"/>
</dbReference>
<dbReference type="SMR" id="A0A0H3C512"/>
<dbReference type="KEGG" id="ccs:CCNA_00319"/>
<reference evidence="2 3" key="1">
    <citation type="journal article" date="2010" name="J. Bacteriol.">
        <title>The genetic basis of laboratory adaptation in Caulobacter crescentus.</title>
        <authorList>
            <person name="Marks M.E."/>
            <person name="Castro-Rojas C.M."/>
            <person name="Teiling C."/>
            <person name="Du L."/>
            <person name="Kapatral V."/>
            <person name="Walunas T.L."/>
            <person name="Crosson S."/>
        </authorList>
    </citation>
    <scope>NUCLEOTIDE SEQUENCE [LARGE SCALE GENOMIC DNA]</scope>
    <source>
        <strain evidence="3">NA1000 / CB15N</strain>
    </source>
</reference>
<dbReference type="PROSITE" id="PS51186">
    <property type="entry name" value="GNAT"/>
    <property type="match status" value="1"/>
</dbReference>
<evidence type="ECO:0000313" key="2">
    <source>
        <dbReference type="EMBL" id="ACL93786.1"/>
    </source>
</evidence>
<dbReference type="AlphaFoldDB" id="A0A0H3C512"/>
<dbReference type="EMBL" id="CP001340">
    <property type="protein sequence ID" value="ACL93786.1"/>
    <property type="molecule type" value="Genomic_DNA"/>
</dbReference>
<organism evidence="2 3">
    <name type="scientific">Caulobacter vibrioides (strain NA1000 / CB15N)</name>
    <name type="common">Caulobacter crescentus</name>
    <dbReference type="NCBI Taxonomy" id="565050"/>
    <lineage>
        <taxon>Bacteria</taxon>
        <taxon>Pseudomonadati</taxon>
        <taxon>Pseudomonadota</taxon>
        <taxon>Alphaproteobacteria</taxon>
        <taxon>Caulobacterales</taxon>
        <taxon>Caulobacteraceae</taxon>
        <taxon>Caulobacter</taxon>
    </lineage>
</organism>
<evidence type="ECO:0000259" key="1">
    <source>
        <dbReference type="PROSITE" id="PS51186"/>
    </source>
</evidence>
<dbReference type="PhylomeDB" id="A0A0H3C512"/>
<proteinExistence type="predicted"/>
<feature type="domain" description="N-acetyltransferase" evidence="1">
    <location>
        <begin position="15"/>
        <end position="177"/>
    </location>
</feature>
<protein>
    <submittedName>
        <fullName evidence="2">Acetyltransferase, GNAT family</fullName>
    </submittedName>
</protein>
<name>A0A0H3C512_CAUVN</name>
<dbReference type="OrthoDB" id="9804153at2"/>
<dbReference type="InterPro" id="IPR016181">
    <property type="entry name" value="Acyl_CoA_acyltransferase"/>
</dbReference>
<dbReference type="PANTHER" id="PTHR43328:SF1">
    <property type="entry name" value="N-ACETYLTRANSFERASE DOMAIN-CONTAINING PROTEIN"/>
    <property type="match status" value="1"/>
</dbReference>
<accession>A0A0H3C512</accession>
<evidence type="ECO:0000313" key="3">
    <source>
        <dbReference type="Proteomes" id="UP000001364"/>
    </source>
</evidence>
<dbReference type="GO" id="GO:0016747">
    <property type="term" value="F:acyltransferase activity, transferring groups other than amino-acyl groups"/>
    <property type="evidence" value="ECO:0007669"/>
    <property type="project" value="InterPro"/>
</dbReference>
<dbReference type="PATRIC" id="fig|565050.3.peg.317"/>
<dbReference type="Proteomes" id="UP000001364">
    <property type="component" value="Chromosome"/>
</dbReference>
<dbReference type="GeneID" id="7330772"/>
<dbReference type="RefSeq" id="YP_002515694.1">
    <property type="nucleotide sequence ID" value="NC_011916.1"/>
</dbReference>
<dbReference type="SUPFAM" id="SSF55729">
    <property type="entry name" value="Acyl-CoA N-acyltransferases (Nat)"/>
    <property type="match status" value="1"/>
</dbReference>
<dbReference type="Gene3D" id="3.40.630.30">
    <property type="match status" value="1"/>
</dbReference>